<dbReference type="STRING" id="67344.SAMN05216505_12418"/>
<feature type="region of interest" description="Disordered" evidence="5">
    <location>
        <begin position="1"/>
        <end position="22"/>
    </location>
</feature>
<dbReference type="Gene3D" id="1.10.357.10">
    <property type="entry name" value="Tetracycline Repressor, domain 2"/>
    <property type="match status" value="1"/>
</dbReference>
<keyword evidence="3" id="KW-0804">Transcription</keyword>
<dbReference type="Gene3D" id="1.10.10.60">
    <property type="entry name" value="Homeodomain-like"/>
    <property type="match status" value="1"/>
</dbReference>
<evidence type="ECO:0000256" key="3">
    <source>
        <dbReference type="ARBA" id="ARBA00023163"/>
    </source>
</evidence>
<accession>A0A1G7BKH5</accession>
<proteinExistence type="predicted"/>
<keyword evidence="1" id="KW-0805">Transcription regulation</keyword>
<dbReference type="InterPro" id="IPR036271">
    <property type="entry name" value="Tet_transcr_reg_TetR-rel_C_sf"/>
</dbReference>
<evidence type="ECO:0000313" key="7">
    <source>
        <dbReference type="EMBL" id="SDE27220.1"/>
    </source>
</evidence>
<dbReference type="PANTHER" id="PTHR47506:SF1">
    <property type="entry name" value="HTH-TYPE TRANSCRIPTIONAL REGULATOR YJDC"/>
    <property type="match status" value="1"/>
</dbReference>
<name>A0A1G7BKH5_9ACTN</name>
<keyword evidence="2 4" id="KW-0238">DNA-binding</keyword>
<dbReference type="AlphaFoldDB" id="A0A1G7BKH5"/>
<evidence type="ECO:0000256" key="2">
    <source>
        <dbReference type="ARBA" id="ARBA00023125"/>
    </source>
</evidence>
<gene>
    <name evidence="7" type="ORF">SAMN05216505_12418</name>
</gene>
<dbReference type="EMBL" id="FMZK01000024">
    <property type="protein sequence ID" value="SDE27220.1"/>
    <property type="molecule type" value="Genomic_DNA"/>
</dbReference>
<evidence type="ECO:0000259" key="6">
    <source>
        <dbReference type="PROSITE" id="PS50977"/>
    </source>
</evidence>
<evidence type="ECO:0000256" key="5">
    <source>
        <dbReference type="SAM" id="MobiDB-lite"/>
    </source>
</evidence>
<dbReference type="SUPFAM" id="SSF48498">
    <property type="entry name" value="Tetracyclin repressor-like, C-terminal domain"/>
    <property type="match status" value="1"/>
</dbReference>
<sequence>MSAPGKAGEPKEQRLTEGGRRTRERIIETAAELMFHRGAGGTSIPDIQAAAGVSASQIYHYFGDKQGLVLAVIDHQTDAQLARQRPLLDSLDSIEALRAWCDTAGSRQDARGCEGGCEIGSLAGELADSDQSARARLVSAFDRWEEPIRSGLARMQARGELSEHADTAALATALLAAVQGGMLLSQVRRSSTAYRQAVSAVIDHIESHLVR</sequence>
<keyword evidence="8" id="KW-1185">Reference proteome</keyword>
<dbReference type="PROSITE" id="PS50977">
    <property type="entry name" value="HTH_TETR_2"/>
    <property type="match status" value="1"/>
</dbReference>
<dbReference type="Pfam" id="PF00440">
    <property type="entry name" value="TetR_N"/>
    <property type="match status" value="1"/>
</dbReference>
<dbReference type="Pfam" id="PF16925">
    <property type="entry name" value="TetR_C_13"/>
    <property type="match status" value="1"/>
</dbReference>
<dbReference type="PANTHER" id="PTHR47506">
    <property type="entry name" value="TRANSCRIPTIONAL REGULATORY PROTEIN"/>
    <property type="match status" value="1"/>
</dbReference>
<feature type="DNA-binding region" description="H-T-H motif" evidence="4">
    <location>
        <begin position="43"/>
        <end position="62"/>
    </location>
</feature>
<organism evidence="7 8">
    <name type="scientific">Streptomyces prasinopilosus</name>
    <dbReference type="NCBI Taxonomy" id="67344"/>
    <lineage>
        <taxon>Bacteria</taxon>
        <taxon>Bacillati</taxon>
        <taxon>Actinomycetota</taxon>
        <taxon>Actinomycetes</taxon>
        <taxon>Kitasatosporales</taxon>
        <taxon>Streptomycetaceae</taxon>
        <taxon>Streptomyces</taxon>
    </lineage>
</organism>
<dbReference type="GO" id="GO:0003677">
    <property type="term" value="F:DNA binding"/>
    <property type="evidence" value="ECO:0007669"/>
    <property type="project" value="UniProtKB-UniRule"/>
</dbReference>
<reference evidence="8" key="1">
    <citation type="submission" date="2016-10" db="EMBL/GenBank/DDBJ databases">
        <authorList>
            <person name="Varghese N."/>
            <person name="Submissions S."/>
        </authorList>
    </citation>
    <scope>NUCLEOTIDE SEQUENCE [LARGE SCALE GENOMIC DNA]</scope>
    <source>
        <strain evidence="8">CGMCC 4.3504</strain>
    </source>
</reference>
<dbReference type="RefSeq" id="WP_055571917.1">
    <property type="nucleotide sequence ID" value="NZ_FMZK01000024.1"/>
</dbReference>
<dbReference type="SUPFAM" id="SSF46689">
    <property type="entry name" value="Homeodomain-like"/>
    <property type="match status" value="1"/>
</dbReference>
<feature type="domain" description="HTH tetR-type" evidence="6">
    <location>
        <begin position="20"/>
        <end position="80"/>
    </location>
</feature>
<evidence type="ECO:0000256" key="1">
    <source>
        <dbReference type="ARBA" id="ARBA00023015"/>
    </source>
</evidence>
<dbReference type="InterPro" id="IPR009057">
    <property type="entry name" value="Homeodomain-like_sf"/>
</dbReference>
<dbReference type="InterPro" id="IPR011075">
    <property type="entry name" value="TetR_C"/>
</dbReference>
<evidence type="ECO:0000313" key="8">
    <source>
        <dbReference type="Proteomes" id="UP000182100"/>
    </source>
</evidence>
<dbReference type="InterPro" id="IPR001647">
    <property type="entry name" value="HTH_TetR"/>
</dbReference>
<dbReference type="Proteomes" id="UP000182100">
    <property type="component" value="Unassembled WGS sequence"/>
</dbReference>
<evidence type="ECO:0000256" key="4">
    <source>
        <dbReference type="PROSITE-ProRule" id="PRU00335"/>
    </source>
</evidence>
<protein>
    <submittedName>
        <fullName evidence="7">Transcriptional regulator, TetR family</fullName>
    </submittedName>
</protein>
<dbReference type="PRINTS" id="PR00455">
    <property type="entry name" value="HTHTETR"/>
</dbReference>
<feature type="compositionally biased region" description="Basic and acidic residues" evidence="5">
    <location>
        <begin position="8"/>
        <end position="22"/>
    </location>
</feature>